<evidence type="ECO:0000313" key="1">
    <source>
        <dbReference type="EMBL" id="CAG8802586.1"/>
    </source>
</evidence>
<protein>
    <submittedName>
        <fullName evidence="1">10865_t:CDS:1</fullName>
    </submittedName>
</protein>
<comment type="caution">
    <text evidence="1">The sequence shown here is derived from an EMBL/GenBank/DDBJ whole genome shotgun (WGS) entry which is preliminary data.</text>
</comment>
<organism evidence="1 2">
    <name type="scientific">Gigaspora margarita</name>
    <dbReference type="NCBI Taxonomy" id="4874"/>
    <lineage>
        <taxon>Eukaryota</taxon>
        <taxon>Fungi</taxon>
        <taxon>Fungi incertae sedis</taxon>
        <taxon>Mucoromycota</taxon>
        <taxon>Glomeromycotina</taxon>
        <taxon>Glomeromycetes</taxon>
        <taxon>Diversisporales</taxon>
        <taxon>Gigasporaceae</taxon>
        <taxon>Gigaspora</taxon>
    </lineage>
</organism>
<feature type="non-terminal residue" evidence="1">
    <location>
        <position position="93"/>
    </location>
</feature>
<gene>
    <name evidence="1" type="ORF">GMARGA_LOCUS23443</name>
</gene>
<accession>A0ABN7VW39</accession>
<name>A0ABN7VW39_GIGMA</name>
<evidence type="ECO:0000313" key="2">
    <source>
        <dbReference type="Proteomes" id="UP000789901"/>
    </source>
</evidence>
<sequence>MKKLVKNDTRSHSSLFWESTTKNNPKYTAQGLANNDVRIQLQKTKERAQKIYDLFNEIGVNKIKRIQSFTAVTLSSISQDPVTMLKILGHESG</sequence>
<reference evidence="1 2" key="1">
    <citation type="submission" date="2021-06" db="EMBL/GenBank/DDBJ databases">
        <authorList>
            <person name="Kallberg Y."/>
            <person name="Tangrot J."/>
            <person name="Rosling A."/>
        </authorList>
    </citation>
    <scope>NUCLEOTIDE SEQUENCE [LARGE SCALE GENOMIC DNA]</scope>
    <source>
        <strain evidence="1 2">120-4 pot B 10/14</strain>
    </source>
</reference>
<proteinExistence type="predicted"/>
<keyword evidence="2" id="KW-1185">Reference proteome</keyword>
<dbReference type="EMBL" id="CAJVQB010023746">
    <property type="protein sequence ID" value="CAG8802586.1"/>
    <property type="molecule type" value="Genomic_DNA"/>
</dbReference>
<dbReference type="Proteomes" id="UP000789901">
    <property type="component" value="Unassembled WGS sequence"/>
</dbReference>